<name>A0A9R0IAK8_SPIOL</name>
<keyword evidence="2" id="KW-0547">Nucleotide-binding</keyword>
<sequence length="489" mass="55984">MMDALLQIAPKIYEFGKKFLQVDMRCTELSNVLLELDSKVEDMNQEVKNQEAQPGKKRKKVVDAYSGQAKRFRDSAQSVLDSCSMEEHWMLTRMTWVPRIEKHYKEGQELLTKGRQLREDGLTYDEVRVRGEMLPLEDDQYIGKTFSRIRDSAFEALKGGRVQCIGIYGYTGAGKTNLMKHLYNKVYQDDEVFKAVFWATAPDNNNGKGHYNKALQKCVADGMWIDLDNDVVHDEVRCAGKIMARLRDIGPGRTLLFLDNVKEEFPAYELLGIPESSNTSNGVNCILVISTLSKDVCNKMGCDLPLKMELLEKEEAKDLFLHEVKRGDNYNNDEKRIKEVAIKVANQCAKMPLAIIVIARSMVGIKDVREWNNRLNEMMGMISSIHEEEEKIVEQLKFGYVCLKDRTVQLCFLAAAKLLPNDCQITKVEMIEKWKSSGLIGMDRKGKHVDDQGHVILNQLERMCLIQVVAEFQTVTMNKWIWKMANTVS</sequence>
<dbReference type="AlphaFoldDB" id="A0A9R0IAK8"/>
<reference evidence="6 7" key="2">
    <citation type="submission" date="2025-05" db="UniProtKB">
        <authorList>
            <consortium name="RefSeq"/>
        </authorList>
    </citation>
    <scope>IDENTIFICATION</scope>
    <source>
        <tissue evidence="6 7">Leaf</tissue>
    </source>
</reference>
<dbReference type="RefSeq" id="XP_021845700.2">
    <property type="nucleotide sequence ID" value="XM_021990008.2"/>
</dbReference>
<dbReference type="Gene3D" id="1.10.8.430">
    <property type="entry name" value="Helical domain of apoptotic protease-activating factors"/>
    <property type="match status" value="1"/>
</dbReference>
<dbReference type="GO" id="GO:0006952">
    <property type="term" value="P:defense response"/>
    <property type="evidence" value="ECO:0007669"/>
    <property type="project" value="UniProtKB-KW"/>
</dbReference>
<keyword evidence="5" id="KW-1185">Reference proteome</keyword>
<dbReference type="RefSeq" id="XP_021845698.2">
    <property type="nucleotide sequence ID" value="XM_021990006.2"/>
</dbReference>
<dbReference type="PRINTS" id="PR00364">
    <property type="entry name" value="DISEASERSIST"/>
</dbReference>
<evidence type="ECO:0000256" key="3">
    <source>
        <dbReference type="SAM" id="Coils"/>
    </source>
</evidence>
<dbReference type="PANTHER" id="PTHR33463">
    <property type="entry name" value="NB-ARC DOMAIN-CONTAINING PROTEIN-RELATED"/>
    <property type="match status" value="1"/>
</dbReference>
<organism evidence="5 6">
    <name type="scientific">Spinacia oleracea</name>
    <name type="common">Spinach</name>
    <dbReference type="NCBI Taxonomy" id="3562"/>
    <lineage>
        <taxon>Eukaryota</taxon>
        <taxon>Viridiplantae</taxon>
        <taxon>Streptophyta</taxon>
        <taxon>Embryophyta</taxon>
        <taxon>Tracheophyta</taxon>
        <taxon>Spermatophyta</taxon>
        <taxon>Magnoliopsida</taxon>
        <taxon>eudicotyledons</taxon>
        <taxon>Gunneridae</taxon>
        <taxon>Pentapetalae</taxon>
        <taxon>Caryophyllales</taxon>
        <taxon>Chenopodiaceae</taxon>
        <taxon>Chenopodioideae</taxon>
        <taxon>Anserineae</taxon>
        <taxon>Spinacia</taxon>
    </lineage>
</organism>
<dbReference type="GO" id="GO:0005524">
    <property type="term" value="F:ATP binding"/>
    <property type="evidence" value="ECO:0007669"/>
    <property type="project" value="UniProtKB-KW"/>
</dbReference>
<evidence type="ECO:0000313" key="7">
    <source>
        <dbReference type="RefSeq" id="XP_021845700.2"/>
    </source>
</evidence>
<dbReference type="InterPro" id="IPR050905">
    <property type="entry name" value="Plant_NBS-LRR"/>
</dbReference>
<proteinExistence type="predicted"/>
<dbReference type="GeneID" id="110785552"/>
<dbReference type="Pfam" id="PF00931">
    <property type="entry name" value="NB-ARC"/>
    <property type="match status" value="1"/>
</dbReference>
<keyword evidence="3" id="KW-0175">Coiled coil</keyword>
<gene>
    <name evidence="6 7" type="primary">LOC110785552</name>
</gene>
<protein>
    <submittedName>
        <fullName evidence="6 7">Probable disease resistance protein At1g15890</fullName>
    </submittedName>
</protein>
<feature type="domain" description="NB-ARC" evidence="4">
    <location>
        <begin position="156"/>
        <end position="326"/>
    </location>
</feature>
<dbReference type="SUPFAM" id="SSF52540">
    <property type="entry name" value="P-loop containing nucleoside triphosphate hydrolases"/>
    <property type="match status" value="1"/>
</dbReference>
<evidence type="ECO:0000313" key="5">
    <source>
        <dbReference type="Proteomes" id="UP000813463"/>
    </source>
</evidence>
<dbReference type="GO" id="GO:0043531">
    <property type="term" value="F:ADP binding"/>
    <property type="evidence" value="ECO:0007669"/>
    <property type="project" value="InterPro"/>
</dbReference>
<dbReference type="Proteomes" id="UP000813463">
    <property type="component" value="Chromosome 1"/>
</dbReference>
<accession>A0A9R0IAK8</accession>
<evidence type="ECO:0000256" key="2">
    <source>
        <dbReference type="ARBA" id="ARBA00022840"/>
    </source>
</evidence>
<reference evidence="5" key="1">
    <citation type="journal article" date="2021" name="Nat. Commun.">
        <title>Genomic analyses provide insights into spinach domestication and the genetic basis of agronomic traits.</title>
        <authorList>
            <person name="Cai X."/>
            <person name="Sun X."/>
            <person name="Xu C."/>
            <person name="Sun H."/>
            <person name="Wang X."/>
            <person name="Ge C."/>
            <person name="Zhang Z."/>
            <person name="Wang Q."/>
            <person name="Fei Z."/>
            <person name="Jiao C."/>
            <person name="Wang Q."/>
        </authorList>
    </citation>
    <scope>NUCLEOTIDE SEQUENCE [LARGE SCALE GENOMIC DNA]</scope>
    <source>
        <strain evidence="5">cv. Varoflay</strain>
    </source>
</reference>
<evidence type="ECO:0000256" key="1">
    <source>
        <dbReference type="ARBA" id="ARBA00022821"/>
    </source>
</evidence>
<keyword evidence="2" id="KW-0067">ATP-binding</keyword>
<dbReference type="InterPro" id="IPR002182">
    <property type="entry name" value="NB-ARC"/>
</dbReference>
<evidence type="ECO:0000313" key="6">
    <source>
        <dbReference type="RefSeq" id="XP_021845698.2"/>
    </source>
</evidence>
<dbReference type="InterPro" id="IPR042197">
    <property type="entry name" value="Apaf_helical"/>
</dbReference>
<dbReference type="KEGG" id="soe:110785552"/>
<feature type="coiled-coil region" evidence="3">
    <location>
        <begin position="26"/>
        <end position="53"/>
    </location>
</feature>
<evidence type="ECO:0000259" key="4">
    <source>
        <dbReference type="Pfam" id="PF00931"/>
    </source>
</evidence>
<keyword evidence="1" id="KW-0611">Plant defense</keyword>
<dbReference type="Gene3D" id="3.40.50.300">
    <property type="entry name" value="P-loop containing nucleotide triphosphate hydrolases"/>
    <property type="match status" value="1"/>
</dbReference>
<dbReference type="InterPro" id="IPR027417">
    <property type="entry name" value="P-loop_NTPase"/>
</dbReference>